<evidence type="ECO:0000259" key="6">
    <source>
        <dbReference type="Pfam" id="PF04127"/>
    </source>
</evidence>
<comment type="cofactor">
    <cofactor evidence="3">
        <name>FMN</name>
        <dbReference type="ChEBI" id="CHEBI:58210"/>
    </cofactor>
    <text evidence="3">Binds 1 FMN per subunit.</text>
</comment>
<keyword evidence="2 3" id="KW-0456">Lyase</keyword>
<dbReference type="PANTHER" id="PTHR14359:SF6">
    <property type="entry name" value="PHOSPHOPANTOTHENOYLCYSTEINE DECARBOXYLASE"/>
    <property type="match status" value="1"/>
</dbReference>
<dbReference type="Gene3D" id="3.40.50.1950">
    <property type="entry name" value="Flavin prenyltransferase-like"/>
    <property type="match status" value="1"/>
</dbReference>
<dbReference type="HAMAP" id="MF_02225">
    <property type="entry name" value="CoaBC"/>
    <property type="match status" value="1"/>
</dbReference>
<dbReference type="Gene3D" id="3.40.50.10300">
    <property type="entry name" value="CoaB-like"/>
    <property type="match status" value="1"/>
</dbReference>
<dbReference type="GO" id="GO:0004633">
    <property type="term" value="F:phosphopantothenoylcysteine decarboxylase activity"/>
    <property type="evidence" value="ECO:0007669"/>
    <property type="project" value="UniProtKB-UniRule"/>
</dbReference>
<comment type="caution">
    <text evidence="3">Lacks conserved residue(s) required for the propagation of feature annotation.</text>
</comment>
<keyword evidence="3 4" id="KW-0436">Ligase</keyword>
<keyword evidence="3 4" id="KW-0288">FMN</keyword>
<feature type="binding site" evidence="3">
    <location>
        <position position="354"/>
    </location>
    <ligand>
        <name>CTP</name>
        <dbReference type="ChEBI" id="CHEBI:37563"/>
    </ligand>
</feature>
<feature type="binding site" evidence="3">
    <location>
        <position position="281"/>
    </location>
    <ligand>
        <name>CTP</name>
        <dbReference type="ChEBI" id="CHEBI:37563"/>
    </ligand>
</feature>
<evidence type="ECO:0000256" key="3">
    <source>
        <dbReference type="HAMAP-Rule" id="MF_02225"/>
    </source>
</evidence>
<feature type="binding site" evidence="3">
    <location>
        <position position="291"/>
    </location>
    <ligand>
        <name>CTP</name>
        <dbReference type="ChEBI" id="CHEBI:37563"/>
    </ligand>
</feature>
<keyword evidence="3" id="KW-0460">Magnesium</keyword>
<evidence type="ECO:0000256" key="1">
    <source>
        <dbReference type="ARBA" id="ARBA00022793"/>
    </source>
</evidence>
<gene>
    <name evidence="3" type="primary">coaBC</name>
    <name evidence="8" type="ORF">A8L58_03715</name>
    <name evidence="7" type="ORF">AXH35_02250</name>
</gene>
<dbReference type="GO" id="GO:0071513">
    <property type="term" value="C:phosphopantothenoylcysteine decarboxylase complex"/>
    <property type="evidence" value="ECO:0007669"/>
    <property type="project" value="TreeGrafter"/>
</dbReference>
<accession>A0AAC8YCY0</accession>
<dbReference type="EMBL" id="CP014352">
    <property type="protein sequence ID" value="AMS04476.1"/>
    <property type="molecule type" value="Genomic_DNA"/>
</dbReference>
<dbReference type="NCBIfam" id="TIGR00521">
    <property type="entry name" value="coaBC_dfp"/>
    <property type="match status" value="1"/>
</dbReference>
<comment type="function">
    <text evidence="4">Catalyzes two steps in the biosynthesis of coenzyme A. In the first step cysteine is conjugated to 4'-phosphopantothenate to form 4-phosphopantothenoylcysteine, in the latter compound is decarboxylated to form 4'-phosphopantotheine.</text>
</comment>
<dbReference type="GO" id="GO:0046872">
    <property type="term" value="F:metal ion binding"/>
    <property type="evidence" value="ECO:0007669"/>
    <property type="project" value="UniProtKB-KW"/>
</dbReference>
<evidence type="ECO:0000313" key="8">
    <source>
        <dbReference type="EMBL" id="AOZ45969.1"/>
    </source>
</evidence>
<dbReference type="RefSeq" id="WP_062818928.1">
    <property type="nucleotide sequence ID" value="NZ_CP014352.1"/>
</dbReference>
<dbReference type="EC" id="6.3.2.5" evidence="3"/>
<dbReference type="GO" id="GO:0010181">
    <property type="term" value="F:FMN binding"/>
    <property type="evidence" value="ECO:0007669"/>
    <property type="project" value="UniProtKB-UniRule"/>
</dbReference>
<feature type="binding site" evidence="3">
    <location>
        <begin position="313"/>
        <end position="316"/>
    </location>
    <ligand>
        <name>CTP</name>
        <dbReference type="ChEBI" id="CHEBI:37563"/>
    </ligand>
</feature>
<evidence type="ECO:0000256" key="2">
    <source>
        <dbReference type="ARBA" id="ARBA00023239"/>
    </source>
</evidence>
<dbReference type="InterPro" id="IPR003382">
    <property type="entry name" value="Flavoprotein"/>
</dbReference>
<reference evidence="8 10" key="1">
    <citation type="journal article" date="2016" name="Plant Dis.">
        <title>Improved production of propionic acid using genome shuffling.</title>
        <authorList>
            <person name="Luna-Flores C.H."/>
            <person name="Palfreyman R.W."/>
            <person name="Kromer J.O."/>
            <person name="Nielsen L.K."/>
            <person name="Marcellin E."/>
        </authorList>
    </citation>
    <scope>NUCLEOTIDE SEQUENCE [LARGE SCALE GENOMIC DNA]</scope>
    <source>
        <strain evidence="8 10">F3E8</strain>
    </source>
</reference>
<proteinExistence type="inferred from homology"/>
<feature type="region of interest" description="Phosphopantothenate--cysteine ligase" evidence="3">
    <location>
        <begin position="193"/>
        <end position="410"/>
    </location>
</feature>
<evidence type="ECO:0000313" key="9">
    <source>
        <dbReference type="Proteomes" id="UP000075221"/>
    </source>
</evidence>
<dbReference type="InterPro" id="IPR036551">
    <property type="entry name" value="Flavin_trans-like"/>
</dbReference>
<evidence type="ECO:0000259" key="5">
    <source>
        <dbReference type="Pfam" id="PF02441"/>
    </source>
</evidence>
<keyword evidence="10" id="KW-1185">Reference proteome</keyword>
<dbReference type="GO" id="GO:0004632">
    <property type="term" value="F:phosphopantothenate--cysteine ligase activity"/>
    <property type="evidence" value="ECO:0007669"/>
    <property type="project" value="UniProtKB-UniRule"/>
</dbReference>
<comment type="catalytic activity">
    <reaction evidence="3 4">
        <text>N-[(R)-4-phosphopantothenoyl]-L-cysteine + H(+) = (R)-4'-phosphopantetheine + CO2</text>
        <dbReference type="Rhea" id="RHEA:16793"/>
        <dbReference type="ChEBI" id="CHEBI:15378"/>
        <dbReference type="ChEBI" id="CHEBI:16526"/>
        <dbReference type="ChEBI" id="CHEBI:59458"/>
        <dbReference type="ChEBI" id="CHEBI:61723"/>
        <dbReference type="EC" id="4.1.1.36"/>
    </reaction>
</comment>
<comment type="pathway">
    <text evidence="3 4">Cofactor biosynthesis; coenzyme A biosynthesis; CoA from (R)-pantothenate: step 2/5.</text>
</comment>
<comment type="similarity">
    <text evidence="3 4">In the C-terminal section; belongs to the PPC synthetase family.</text>
</comment>
<protein>
    <recommendedName>
        <fullName evidence="3">Coenzyme A biosynthesis bifunctional protein CoaBC</fullName>
    </recommendedName>
    <alternativeName>
        <fullName evidence="3">DNA/pantothenate metabolism flavoprotein</fullName>
    </alternativeName>
    <alternativeName>
        <fullName evidence="3">Phosphopantothenoylcysteine synthetase/decarboxylase</fullName>
        <shortName evidence="3">PPCS-PPCDC</shortName>
    </alternativeName>
    <domain>
        <recommendedName>
            <fullName evidence="3">Phosphopantothenoylcysteine decarboxylase</fullName>
            <shortName evidence="3">PPC decarboxylase</shortName>
            <shortName evidence="3">PPC-DC</shortName>
            <ecNumber evidence="3">4.1.1.36</ecNumber>
        </recommendedName>
        <alternativeName>
            <fullName evidence="3">CoaC</fullName>
        </alternativeName>
    </domain>
    <domain>
        <recommendedName>
            <fullName evidence="3">Phosphopantothenate--cysteine ligase</fullName>
            <ecNumber evidence="3">6.3.2.5</ecNumber>
        </recommendedName>
        <alternativeName>
            <fullName evidence="3">CoaB</fullName>
        </alternativeName>
        <alternativeName>
            <fullName evidence="3">Phosphopantothenoylcysteine synthetase</fullName>
            <shortName evidence="3">PPC synthetase</shortName>
            <shortName evidence="3">PPC-S</shortName>
        </alternativeName>
    </domain>
</protein>
<evidence type="ECO:0000313" key="10">
    <source>
        <dbReference type="Proteomes" id="UP000178666"/>
    </source>
</evidence>
<feature type="region of interest" description="Phosphopantothenoylcysteine decarboxylase" evidence="3">
    <location>
        <begin position="1"/>
        <end position="192"/>
    </location>
</feature>
<dbReference type="Pfam" id="PF04127">
    <property type="entry name" value="DFP"/>
    <property type="match status" value="1"/>
</dbReference>
<comment type="catalytic activity">
    <reaction evidence="3 4">
        <text>(R)-4'-phosphopantothenate + L-cysteine + CTP = N-[(R)-4-phosphopantothenoyl]-L-cysteine + CMP + diphosphate + H(+)</text>
        <dbReference type="Rhea" id="RHEA:19397"/>
        <dbReference type="ChEBI" id="CHEBI:10986"/>
        <dbReference type="ChEBI" id="CHEBI:15378"/>
        <dbReference type="ChEBI" id="CHEBI:33019"/>
        <dbReference type="ChEBI" id="CHEBI:35235"/>
        <dbReference type="ChEBI" id="CHEBI:37563"/>
        <dbReference type="ChEBI" id="CHEBI:59458"/>
        <dbReference type="ChEBI" id="CHEBI:60377"/>
        <dbReference type="EC" id="6.3.2.5"/>
    </reaction>
</comment>
<dbReference type="InterPro" id="IPR007085">
    <property type="entry name" value="DNA/pantothenate-metab_flavo_C"/>
</dbReference>
<comment type="function">
    <text evidence="3">Catalyzes two sequential steps in the biosynthesis of coenzyme A. In the first step cysteine is conjugated to 4'-phosphopantothenate to form 4-phosphopantothenoylcysteine. In the second step the latter compound is decarboxylated to form 4'-phosphopantotheine.</text>
</comment>
<feature type="domain" description="Flavoprotein" evidence="5">
    <location>
        <begin position="3"/>
        <end position="167"/>
    </location>
</feature>
<evidence type="ECO:0000313" key="7">
    <source>
        <dbReference type="EMBL" id="AMS04476.1"/>
    </source>
</evidence>
<name>A0AAC8YCY0_9ACTN</name>
<dbReference type="InterPro" id="IPR035929">
    <property type="entry name" value="CoaB-like_sf"/>
</dbReference>
<organism evidence="7 9">
    <name type="scientific">Acidipropionibacterium acidipropionici</name>
    <dbReference type="NCBI Taxonomy" id="1748"/>
    <lineage>
        <taxon>Bacteria</taxon>
        <taxon>Bacillati</taxon>
        <taxon>Actinomycetota</taxon>
        <taxon>Actinomycetes</taxon>
        <taxon>Propionibacteriales</taxon>
        <taxon>Propionibacteriaceae</taxon>
        <taxon>Acidipropionibacterium</taxon>
    </lineage>
</organism>
<keyword evidence="1 3" id="KW-0210">Decarboxylase</keyword>
<dbReference type="Proteomes" id="UP000075221">
    <property type="component" value="Chromosome"/>
</dbReference>
<feature type="binding site" evidence="3">
    <location>
        <position position="332"/>
    </location>
    <ligand>
        <name>CTP</name>
        <dbReference type="ChEBI" id="CHEBI:37563"/>
    </ligand>
</feature>
<dbReference type="EC" id="4.1.1.36" evidence="3"/>
<keyword evidence="3" id="KW-0511">Multifunctional enzyme</keyword>
<dbReference type="AlphaFoldDB" id="A0AAC8YCY0"/>
<keyword evidence="3 4" id="KW-0285">Flavoprotein</keyword>
<dbReference type="SUPFAM" id="SSF102645">
    <property type="entry name" value="CoaB-like"/>
    <property type="match status" value="1"/>
</dbReference>
<comment type="similarity">
    <text evidence="3 4">In the N-terminal section; belongs to the HFCD (homo-oligomeric flavin containing Cys decarboxylase) superfamily.</text>
</comment>
<feature type="domain" description="DNA/pantothenate metabolism flavoprotein C-terminal" evidence="6">
    <location>
        <begin position="188"/>
        <end position="404"/>
    </location>
</feature>
<feature type="binding site" evidence="3">
    <location>
        <position position="350"/>
    </location>
    <ligand>
        <name>CTP</name>
        <dbReference type="ChEBI" id="CHEBI:37563"/>
    </ligand>
</feature>
<sequence>MATVVLGVGGGIAVYKSCYLVRRLKEAGHRVHVIPTRSALEFVGCPTWEALSGEQVHTGVFDDVPGVEHVRLAEQADLVVVAPATADLVARIAAGRGDDLLTTTILATRAPVLVAPAMHTGMWENPATVDNVATLRRRGLIVKDPASGRLTGPDSGPGRFPEPDELADLAALLLDDPAAGSAMAVQDLAGRRVVISAGGTREALDPVRYLGNSSSGRMGAALAADADARGADVTLVAAHLEVPVPSCVREVRVSSTEDLEAAMRREAAEADIVIMAAAAADFAPESVSDLKIKKHEGRSRVGDRMSLDLVQTPDVLAGLVAGRHRDQVIVGFAAETAPDRDELLALARAKLERKGCDLLAVNDVSSGRVFGKVDTDVTVIRQQGSGRRVRGSKMMAAHAILAEACSLLAP</sequence>
<dbReference type="GO" id="GO:0015941">
    <property type="term" value="P:pantothenate catabolic process"/>
    <property type="evidence" value="ECO:0007669"/>
    <property type="project" value="InterPro"/>
</dbReference>
<dbReference type="EMBL" id="CP015970">
    <property type="protein sequence ID" value="AOZ45969.1"/>
    <property type="molecule type" value="Genomic_DNA"/>
</dbReference>
<dbReference type="SUPFAM" id="SSF52507">
    <property type="entry name" value="Homo-oligomeric flavin-containing Cys decarboxylases, HFCD"/>
    <property type="match status" value="1"/>
</dbReference>
<reference evidence="7 9" key="2">
    <citation type="submission" date="2016-02" db="EMBL/GenBank/DDBJ databases">
        <title>Complete Genome Sequence of Propionibacterium acidipropionici ATCC 55737.</title>
        <authorList>
            <person name="Luna Flores C.H."/>
            <person name="Nielsen L.K."/>
            <person name="Marcellin E."/>
        </authorList>
    </citation>
    <scope>NUCLEOTIDE SEQUENCE [LARGE SCALE GENOMIC DNA]</scope>
    <source>
        <strain evidence="7 9">ATCC 55737</strain>
    </source>
</reference>
<dbReference type="GO" id="GO:0015937">
    <property type="term" value="P:coenzyme A biosynthetic process"/>
    <property type="evidence" value="ECO:0007669"/>
    <property type="project" value="UniProtKB-UniRule"/>
</dbReference>
<comment type="pathway">
    <text evidence="3 4">Cofactor biosynthesis; coenzyme A biosynthesis; CoA from (R)-pantothenate: step 3/5.</text>
</comment>
<keyword evidence="3" id="KW-0479">Metal-binding</keyword>
<dbReference type="Proteomes" id="UP000178666">
    <property type="component" value="Chromosome"/>
</dbReference>
<dbReference type="InterPro" id="IPR005252">
    <property type="entry name" value="CoaBC"/>
</dbReference>
<comment type="cofactor">
    <cofactor evidence="3">
        <name>Mg(2+)</name>
        <dbReference type="ChEBI" id="CHEBI:18420"/>
    </cofactor>
</comment>
<evidence type="ECO:0000256" key="4">
    <source>
        <dbReference type="RuleBase" id="RU364078"/>
    </source>
</evidence>
<dbReference type="PANTHER" id="PTHR14359">
    <property type="entry name" value="HOMO-OLIGOMERIC FLAVIN CONTAINING CYS DECARBOXYLASE FAMILY"/>
    <property type="match status" value="1"/>
</dbReference>
<dbReference type="Pfam" id="PF02441">
    <property type="entry name" value="Flavoprotein"/>
    <property type="match status" value="1"/>
</dbReference>